<dbReference type="Pfam" id="PF00557">
    <property type="entry name" value="Peptidase_M24"/>
    <property type="match status" value="1"/>
</dbReference>
<evidence type="ECO:0000313" key="7">
    <source>
        <dbReference type="Proteomes" id="UP000247612"/>
    </source>
</evidence>
<accession>A0A318KRA4</accession>
<evidence type="ECO:0000313" key="6">
    <source>
        <dbReference type="EMBL" id="PXX78176.1"/>
    </source>
</evidence>
<dbReference type="STRING" id="1034346.GCA_000313565_00495"/>
<comment type="similarity">
    <text evidence="3">Belongs to the peptidase M24B family.</text>
</comment>
<evidence type="ECO:0000259" key="4">
    <source>
        <dbReference type="Pfam" id="PF00557"/>
    </source>
</evidence>
<keyword evidence="7" id="KW-1185">Reference proteome</keyword>
<name>A0A318KRA4_9FIRM</name>
<dbReference type="Proteomes" id="UP000247612">
    <property type="component" value="Unassembled WGS sequence"/>
</dbReference>
<comment type="caution">
    <text evidence="6">The sequence shown here is derived from an EMBL/GenBank/DDBJ whole genome shotgun (WGS) entry which is preliminary data.</text>
</comment>
<dbReference type="CDD" id="cd01092">
    <property type="entry name" value="APP-like"/>
    <property type="match status" value="1"/>
</dbReference>
<keyword evidence="1 3" id="KW-0479">Metal-binding</keyword>
<dbReference type="GO" id="GO:0016787">
    <property type="term" value="F:hydrolase activity"/>
    <property type="evidence" value="ECO:0007669"/>
    <property type="project" value="UniProtKB-KW"/>
</dbReference>
<protein>
    <submittedName>
        <fullName evidence="6">Xaa-Pro dipeptidase</fullName>
    </submittedName>
</protein>
<dbReference type="PROSITE" id="PS00491">
    <property type="entry name" value="PROLINE_PEPTIDASE"/>
    <property type="match status" value="1"/>
</dbReference>
<proteinExistence type="inferred from homology"/>
<dbReference type="OrthoDB" id="9806388at2"/>
<feature type="domain" description="Creatinase N-terminal" evidence="5">
    <location>
        <begin position="3"/>
        <end position="126"/>
    </location>
</feature>
<dbReference type="InterPro" id="IPR036005">
    <property type="entry name" value="Creatinase/aminopeptidase-like"/>
</dbReference>
<dbReference type="RefSeq" id="WP_022936799.1">
    <property type="nucleotide sequence ID" value="NZ_CABKRQ010000001.1"/>
</dbReference>
<sequence length="351" mass="39162">MNLNKLQEAMRNLGLNQLIVASPKQIDYLINRRFECGERLLALVVKPDRAVLVLNELFPIDPINGVELVNYNDCDDGVKVVADLLDSGHVGVDGEWPSAFLLRLMKIRPELAISDETDIISDLRAIKNPDEQEKMRKASQLNDQVMHEVRKLLRVGVSEAEVAAQIHDLFVEISGGDESFETIVAFKENCADPHCMPGDKVLQAGESIVIDMGCKYQGYCSDMTRTFFIKENTMKEVYDLVLQANMAAKQVVKPGVRFCDVDEAARRVIRDGGYGEYFIHRLGHGIGMSVHEPYDVSGSNERIVKAGMCFSIEPGIYLPGVGGVRIEDLVLVTEDGCEVLNHYPYDIEVID</sequence>
<gene>
    <name evidence="6" type="ORF">DES51_108103</name>
</gene>
<dbReference type="PANTHER" id="PTHR46112:SF3">
    <property type="entry name" value="AMINOPEPTIDASE YPDF"/>
    <property type="match status" value="1"/>
</dbReference>
<dbReference type="InterPro" id="IPR000587">
    <property type="entry name" value="Creatinase_N"/>
</dbReference>
<feature type="domain" description="Peptidase M24" evidence="4">
    <location>
        <begin position="133"/>
        <end position="334"/>
    </location>
</feature>
<dbReference type="Gene3D" id="3.90.230.10">
    <property type="entry name" value="Creatinase/methionine aminopeptidase superfamily"/>
    <property type="match status" value="1"/>
</dbReference>
<keyword evidence="2" id="KW-0378">Hydrolase</keyword>
<dbReference type="SUPFAM" id="SSF55920">
    <property type="entry name" value="Creatinase/aminopeptidase"/>
    <property type="match status" value="1"/>
</dbReference>
<organism evidence="6 7">
    <name type="scientific">Dielma fastidiosa</name>
    <dbReference type="NCBI Taxonomy" id="1034346"/>
    <lineage>
        <taxon>Bacteria</taxon>
        <taxon>Bacillati</taxon>
        <taxon>Bacillota</taxon>
        <taxon>Erysipelotrichia</taxon>
        <taxon>Erysipelotrichales</taxon>
        <taxon>Erysipelotrichaceae</taxon>
        <taxon>Dielma</taxon>
    </lineage>
</organism>
<dbReference type="GO" id="GO:0046872">
    <property type="term" value="F:metal ion binding"/>
    <property type="evidence" value="ECO:0007669"/>
    <property type="project" value="UniProtKB-KW"/>
</dbReference>
<dbReference type="PANTHER" id="PTHR46112">
    <property type="entry name" value="AMINOPEPTIDASE"/>
    <property type="match status" value="1"/>
</dbReference>
<dbReference type="Gene3D" id="3.40.350.10">
    <property type="entry name" value="Creatinase/prolidase N-terminal domain"/>
    <property type="match status" value="1"/>
</dbReference>
<dbReference type="SUPFAM" id="SSF53092">
    <property type="entry name" value="Creatinase/prolidase N-terminal domain"/>
    <property type="match status" value="1"/>
</dbReference>
<dbReference type="AlphaFoldDB" id="A0A318KRA4"/>
<dbReference type="EMBL" id="QJKH01000008">
    <property type="protein sequence ID" value="PXX78176.1"/>
    <property type="molecule type" value="Genomic_DNA"/>
</dbReference>
<dbReference type="InterPro" id="IPR000994">
    <property type="entry name" value="Pept_M24"/>
</dbReference>
<evidence type="ECO:0000256" key="2">
    <source>
        <dbReference type="ARBA" id="ARBA00022801"/>
    </source>
</evidence>
<dbReference type="InterPro" id="IPR050659">
    <property type="entry name" value="Peptidase_M24B"/>
</dbReference>
<evidence type="ECO:0000259" key="5">
    <source>
        <dbReference type="Pfam" id="PF01321"/>
    </source>
</evidence>
<evidence type="ECO:0000256" key="1">
    <source>
        <dbReference type="ARBA" id="ARBA00022723"/>
    </source>
</evidence>
<reference evidence="6 7" key="1">
    <citation type="submission" date="2018-05" db="EMBL/GenBank/DDBJ databases">
        <title>Genomic Encyclopedia of Type Strains, Phase IV (KMG-IV): sequencing the most valuable type-strain genomes for metagenomic binning, comparative biology and taxonomic classification.</title>
        <authorList>
            <person name="Goeker M."/>
        </authorList>
    </citation>
    <scope>NUCLEOTIDE SEQUENCE [LARGE SCALE GENOMIC DNA]</scope>
    <source>
        <strain evidence="6 7">JC118</strain>
    </source>
</reference>
<dbReference type="Pfam" id="PF01321">
    <property type="entry name" value="Creatinase_N"/>
    <property type="match status" value="1"/>
</dbReference>
<dbReference type="InterPro" id="IPR001131">
    <property type="entry name" value="Peptidase_M24B_aminopep-P_CS"/>
</dbReference>
<dbReference type="InterPro" id="IPR029149">
    <property type="entry name" value="Creatin/AminoP/Spt16_N"/>
</dbReference>
<evidence type="ECO:0000256" key="3">
    <source>
        <dbReference type="RuleBase" id="RU000590"/>
    </source>
</evidence>